<keyword evidence="1" id="KW-0175">Coiled coil</keyword>
<accession>A0ABY0FJK1</accession>
<comment type="caution">
    <text evidence="3">The sequence shown here is derived from an EMBL/GenBank/DDBJ whole genome shotgun (WGS) entry which is preliminary data.</text>
</comment>
<keyword evidence="2" id="KW-1133">Transmembrane helix</keyword>
<keyword evidence="4" id="KW-1185">Reference proteome</keyword>
<keyword evidence="2" id="KW-0472">Membrane</keyword>
<evidence type="ECO:0000256" key="2">
    <source>
        <dbReference type="SAM" id="Phobius"/>
    </source>
</evidence>
<dbReference type="EMBL" id="PRLL01000020">
    <property type="protein sequence ID" value="RYC73257.1"/>
    <property type="molecule type" value="Genomic_DNA"/>
</dbReference>
<proteinExistence type="predicted"/>
<reference evidence="3 4" key="2">
    <citation type="journal article" date="2020" name="Cell Rep.">
        <title>Acquisition and Adaptation of Ultra-small Parasitic Reduced Genome Bacteria to Mammalian Hosts.</title>
        <authorList>
            <person name="McLean J.S."/>
            <person name="Bor B."/>
            <person name="Kerns K.A."/>
            <person name="Liu Q."/>
            <person name="To T.T."/>
            <person name="Solden L."/>
            <person name="Hendrickson E.L."/>
            <person name="Wrighton K."/>
            <person name="Shi W."/>
            <person name="He X."/>
        </authorList>
    </citation>
    <scope>NUCLEOTIDE SEQUENCE [LARGE SCALE GENOMIC DNA]</scope>
    <source>
        <strain evidence="3 4">TM7_KMM_G3_1_HOT_351</strain>
    </source>
</reference>
<evidence type="ECO:0000313" key="3">
    <source>
        <dbReference type="EMBL" id="RYC73257.1"/>
    </source>
</evidence>
<sequence>MEQDNIEIKSEIEHKTGKGVKAALVALGLLMIISTSGLVYLMFSSNSQKNQLESQVKSAKEELAKANETVSKYEVATGTKAVEEKIENTTVKEIVRPMRIDTKIGEIEEIVKREYIKQTGLNDDGLQIKNSWPTVSFDALYTTNDAKYLIARVGIRQMFEVAKSDREGDTRVEGGWGGSTAIFYRPIPSGEWKKAYEGNGIPTCDSFSEEIKNALGNQKDLEGKSILFCWDQNKTENNGIVSL</sequence>
<dbReference type="Proteomes" id="UP001191004">
    <property type="component" value="Unassembled WGS sequence"/>
</dbReference>
<organism evidence="3 4">
    <name type="scientific">Candidatus Nanosyncoccus nanoralicus</name>
    <dbReference type="NCBI Taxonomy" id="2171996"/>
    <lineage>
        <taxon>Bacteria</taxon>
        <taxon>Candidatus Saccharimonadota</taxon>
        <taxon>Candidatus Nanosyncoccalia</taxon>
        <taxon>Candidatus Nanosyncoccales</taxon>
        <taxon>Candidatus Nanosyncoccaceae</taxon>
        <taxon>Candidatus Nanosyncoccus</taxon>
    </lineage>
</organism>
<feature type="transmembrane region" description="Helical" evidence="2">
    <location>
        <begin position="20"/>
        <end position="43"/>
    </location>
</feature>
<name>A0ABY0FJK1_9BACT</name>
<keyword evidence="2" id="KW-0812">Transmembrane</keyword>
<reference evidence="3 4" key="1">
    <citation type="journal article" date="2018" name="bioRxiv">
        <title>Evidence of independent acquisition and adaption of ultra-small bacteria to human hosts across the highly diverse yet reduced genomes of the phylum Saccharibacteria.</title>
        <authorList>
            <person name="McLean J.S."/>
            <person name="Bor B."/>
            <person name="To T.T."/>
            <person name="Liu Q."/>
            <person name="Kearns K.A."/>
            <person name="Solden L.M."/>
            <person name="Wrighton K.C."/>
            <person name="He X."/>
            <person name="Shi W."/>
        </authorList>
    </citation>
    <scope>NUCLEOTIDE SEQUENCE [LARGE SCALE GENOMIC DNA]</scope>
    <source>
        <strain evidence="3 4">TM7_KMM_G3_1_HOT_351</strain>
    </source>
</reference>
<feature type="coiled-coil region" evidence="1">
    <location>
        <begin position="42"/>
        <end position="76"/>
    </location>
</feature>
<evidence type="ECO:0000313" key="4">
    <source>
        <dbReference type="Proteomes" id="UP001191004"/>
    </source>
</evidence>
<dbReference type="RefSeq" id="WP_129605102.1">
    <property type="nucleotide sequence ID" value="NZ_PRLL01000020.1"/>
</dbReference>
<gene>
    <name evidence="3" type="ORF">G3KMM_00479</name>
</gene>
<protein>
    <submittedName>
        <fullName evidence="3">Uncharacterized protein</fullName>
    </submittedName>
</protein>
<evidence type="ECO:0000256" key="1">
    <source>
        <dbReference type="SAM" id="Coils"/>
    </source>
</evidence>